<organism evidence="1 2">
    <name type="scientific">Trifolium medium</name>
    <dbReference type="NCBI Taxonomy" id="97028"/>
    <lineage>
        <taxon>Eukaryota</taxon>
        <taxon>Viridiplantae</taxon>
        <taxon>Streptophyta</taxon>
        <taxon>Embryophyta</taxon>
        <taxon>Tracheophyta</taxon>
        <taxon>Spermatophyta</taxon>
        <taxon>Magnoliopsida</taxon>
        <taxon>eudicotyledons</taxon>
        <taxon>Gunneridae</taxon>
        <taxon>Pentapetalae</taxon>
        <taxon>rosids</taxon>
        <taxon>fabids</taxon>
        <taxon>Fabales</taxon>
        <taxon>Fabaceae</taxon>
        <taxon>Papilionoideae</taxon>
        <taxon>50 kb inversion clade</taxon>
        <taxon>NPAAA clade</taxon>
        <taxon>Hologalegina</taxon>
        <taxon>IRL clade</taxon>
        <taxon>Trifolieae</taxon>
        <taxon>Trifolium</taxon>
    </lineage>
</organism>
<evidence type="ECO:0000313" key="1">
    <source>
        <dbReference type="EMBL" id="MCI75679.1"/>
    </source>
</evidence>
<comment type="caution">
    <text evidence="1">The sequence shown here is derived from an EMBL/GenBank/DDBJ whole genome shotgun (WGS) entry which is preliminary data.</text>
</comment>
<protein>
    <submittedName>
        <fullName evidence="1">Uncharacterized protein</fullName>
    </submittedName>
</protein>
<dbReference type="EMBL" id="LXQA010888681">
    <property type="protein sequence ID" value="MCI75679.1"/>
    <property type="molecule type" value="Genomic_DNA"/>
</dbReference>
<sequence>VVGGVGVGVGGAADFFGSGDGFDTVEVLRWCLGDVVVRC</sequence>
<keyword evidence="2" id="KW-1185">Reference proteome</keyword>
<dbReference type="Proteomes" id="UP000265520">
    <property type="component" value="Unassembled WGS sequence"/>
</dbReference>
<proteinExistence type="predicted"/>
<name>A0A392UPV1_9FABA</name>
<accession>A0A392UPV1</accession>
<evidence type="ECO:0000313" key="2">
    <source>
        <dbReference type="Proteomes" id="UP000265520"/>
    </source>
</evidence>
<dbReference type="AlphaFoldDB" id="A0A392UPV1"/>
<feature type="non-terminal residue" evidence="1">
    <location>
        <position position="1"/>
    </location>
</feature>
<reference evidence="1 2" key="1">
    <citation type="journal article" date="2018" name="Front. Plant Sci.">
        <title>Red Clover (Trifolium pratense) and Zigzag Clover (T. medium) - A Picture of Genomic Similarities and Differences.</title>
        <authorList>
            <person name="Dluhosova J."/>
            <person name="Istvanek J."/>
            <person name="Nedelnik J."/>
            <person name="Repkova J."/>
        </authorList>
    </citation>
    <scope>NUCLEOTIDE SEQUENCE [LARGE SCALE GENOMIC DNA]</scope>
    <source>
        <strain evidence="2">cv. 10/8</strain>
        <tissue evidence="1">Leaf</tissue>
    </source>
</reference>